<dbReference type="Proteomes" id="UP001314205">
    <property type="component" value="Unassembled WGS sequence"/>
</dbReference>
<dbReference type="InterPro" id="IPR003656">
    <property type="entry name" value="Znf_BED"/>
</dbReference>
<keyword evidence="3 5" id="KW-0863">Zinc-finger</keyword>
<dbReference type="InterPro" id="IPR058923">
    <property type="entry name" value="RCC1-like_dom"/>
</dbReference>
<dbReference type="GO" id="GO:0008270">
    <property type="term" value="F:zinc ion binding"/>
    <property type="evidence" value="ECO:0007669"/>
    <property type="project" value="UniProtKB-KW"/>
</dbReference>
<keyword evidence="4" id="KW-0862">Zinc</keyword>
<dbReference type="SMART" id="SM00614">
    <property type="entry name" value="ZnF_BED"/>
    <property type="match status" value="1"/>
</dbReference>
<protein>
    <recommendedName>
        <fullName evidence="8">BED-type domain-containing protein</fullName>
    </recommendedName>
</protein>
<keyword evidence="1" id="KW-0479">Metal-binding</keyword>
<feature type="region of interest" description="Disordered" evidence="7">
    <location>
        <begin position="286"/>
        <end position="314"/>
    </location>
</feature>
<dbReference type="InterPro" id="IPR012337">
    <property type="entry name" value="RNaseH-like_sf"/>
</dbReference>
<proteinExistence type="predicted"/>
<dbReference type="Pfam" id="PF25390">
    <property type="entry name" value="WD40_RLD"/>
    <property type="match status" value="1"/>
</dbReference>
<accession>A0AAV1MBI7</accession>
<dbReference type="Gene3D" id="2.130.10.30">
    <property type="entry name" value="Regulator of chromosome condensation 1/beta-lactamase-inhibitor protein II"/>
    <property type="match status" value="1"/>
</dbReference>
<dbReference type="GO" id="GO:0005737">
    <property type="term" value="C:cytoplasm"/>
    <property type="evidence" value="ECO:0007669"/>
    <property type="project" value="TreeGrafter"/>
</dbReference>
<feature type="repeat" description="RCC1" evidence="6">
    <location>
        <begin position="620"/>
        <end position="661"/>
    </location>
</feature>
<dbReference type="GO" id="GO:0003677">
    <property type="term" value="F:DNA binding"/>
    <property type="evidence" value="ECO:0007669"/>
    <property type="project" value="InterPro"/>
</dbReference>
<dbReference type="PROSITE" id="PS50012">
    <property type="entry name" value="RCC1_3"/>
    <property type="match status" value="7"/>
</dbReference>
<evidence type="ECO:0000256" key="6">
    <source>
        <dbReference type="PROSITE-ProRule" id="PRU00235"/>
    </source>
</evidence>
<evidence type="ECO:0000256" key="5">
    <source>
        <dbReference type="PROSITE-ProRule" id="PRU00027"/>
    </source>
</evidence>
<dbReference type="SUPFAM" id="SSF57667">
    <property type="entry name" value="beta-beta-alpha zinc fingers"/>
    <property type="match status" value="1"/>
</dbReference>
<dbReference type="PRINTS" id="PR00633">
    <property type="entry name" value="RCCNDNSATION"/>
</dbReference>
<dbReference type="PANTHER" id="PTHR45622:SF70">
    <property type="entry name" value="SECRETION-REGULATING GUANINE NUCLEOTIDE EXCHANGE FACTOR"/>
    <property type="match status" value="1"/>
</dbReference>
<gene>
    <name evidence="9" type="ORF">PARMNEM_LOCUS22764</name>
</gene>
<dbReference type="PROSITE" id="PS00626">
    <property type="entry name" value="RCC1_2"/>
    <property type="match status" value="2"/>
</dbReference>
<dbReference type="InterPro" id="IPR051709">
    <property type="entry name" value="Ub-ligase/GTPase-reg"/>
</dbReference>
<dbReference type="InterPro" id="IPR009091">
    <property type="entry name" value="RCC1/BLIP-II"/>
</dbReference>
<dbReference type="PROSITE" id="PS50808">
    <property type="entry name" value="ZF_BED"/>
    <property type="match status" value="1"/>
</dbReference>
<feature type="repeat" description="RCC1" evidence="6">
    <location>
        <begin position="662"/>
        <end position="713"/>
    </location>
</feature>
<evidence type="ECO:0000256" key="7">
    <source>
        <dbReference type="SAM" id="MobiDB-lite"/>
    </source>
</evidence>
<feature type="compositionally biased region" description="Acidic residues" evidence="7">
    <location>
        <begin position="301"/>
        <end position="314"/>
    </location>
</feature>
<dbReference type="Pfam" id="PF02892">
    <property type="entry name" value="zf-BED"/>
    <property type="match status" value="1"/>
</dbReference>
<evidence type="ECO:0000313" key="10">
    <source>
        <dbReference type="Proteomes" id="UP001314205"/>
    </source>
</evidence>
<feature type="repeat" description="RCC1" evidence="6">
    <location>
        <begin position="816"/>
        <end position="866"/>
    </location>
</feature>
<dbReference type="SUPFAM" id="SSF53098">
    <property type="entry name" value="Ribonuclease H-like"/>
    <property type="match status" value="1"/>
</dbReference>
<name>A0AAV1MBI7_9NEOP</name>
<dbReference type="InterPro" id="IPR036236">
    <property type="entry name" value="Znf_C2H2_sf"/>
</dbReference>
<evidence type="ECO:0000256" key="4">
    <source>
        <dbReference type="ARBA" id="ARBA00022833"/>
    </source>
</evidence>
<evidence type="ECO:0000256" key="1">
    <source>
        <dbReference type="ARBA" id="ARBA00022723"/>
    </source>
</evidence>
<keyword evidence="10" id="KW-1185">Reference proteome</keyword>
<dbReference type="InterPro" id="IPR000408">
    <property type="entry name" value="Reg_chr_condens"/>
</dbReference>
<feature type="repeat" description="RCC1" evidence="6">
    <location>
        <begin position="714"/>
        <end position="764"/>
    </location>
</feature>
<keyword evidence="2" id="KW-0677">Repeat</keyword>
<dbReference type="SUPFAM" id="SSF50985">
    <property type="entry name" value="RCC1/BLIP-II"/>
    <property type="match status" value="1"/>
</dbReference>
<feature type="region of interest" description="Disordered" evidence="7">
    <location>
        <begin position="1201"/>
        <end position="1243"/>
    </location>
</feature>
<dbReference type="EMBL" id="CAVLGL010000159">
    <property type="protein sequence ID" value="CAK1604559.1"/>
    <property type="molecule type" value="Genomic_DNA"/>
</dbReference>
<evidence type="ECO:0000256" key="2">
    <source>
        <dbReference type="ARBA" id="ARBA00022737"/>
    </source>
</evidence>
<feature type="repeat" description="RCC1" evidence="6">
    <location>
        <begin position="923"/>
        <end position="984"/>
    </location>
</feature>
<dbReference type="PANTHER" id="PTHR45622">
    <property type="entry name" value="UBIQUITIN-PROTEIN LIGASE E3A-RELATED"/>
    <property type="match status" value="1"/>
</dbReference>
<feature type="repeat" description="RCC1" evidence="6">
    <location>
        <begin position="765"/>
        <end position="815"/>
    </location>
</feature>
<feature type="repeat" description="RCC1" evidence="6">
    <location>
        <begin position="868"/>
        <end position="922"/>
    </location>
</feature>
<reference evidence="9 10" key="1">
    <citation type="submission" date="2023-11" db="EMBL/GenBank/DDBJ databases">
        <authorList>
            <person name="Hedman E."/>
            <person name="Englund M."/>
            <person name="Stromberg M."/>
            <person name="Nyberg Akerstrom W."/>
            <person name="Nylinder S."/>
            <person name="Jareborg N."/>
            <person name="Kallberg Y."/>
            <person name="Kronander E."/>
        </authorList>
    </citation>
    <scope>NUCLEOTIDE SEQUENCE [LARGE SCALE GENOMIC DNA]</scope>
</reference>
<evidence type="ECO:0000313" key="9">
    <source>
        <dbReference type="EMBL" id="CAK1604559.1"/>
    </source>
</evidence>
<evidence type="ECO:0000259" key="8">
    <source>
        <dbReference type="PROSITE" id="PS50808"/>
    </source>
</evidence>
<feature type="domain" description="BED-type" evidence="8">
    <location>
        <begin position="1"/>
        <end position="53"/>
    </location>
</feature>
<organism evidence="9 10">
    <name type="scientific">Parnassius mnemosyne</name>
    <name type="common">clouded apollo</name>
    <dbReference type="NCBI Taxonomy" id="213953"/>
    <lineage>
        <taxon>Eukaryota</taxon>
        <taxon>Metazoa</taxon>
        <taxon>Ecdysozoa</taxon>
        <taxon>Arthropoda</taxon>
        <taxon>Hexapoda</taxon>
        <taxon>Insecta</taxon>
        <taxon>Pterygota</taxon>
        <taxon>Neoptera</taxon>
        <taxon>Endopterygota</taxon>
        <taxon>Lepidoptera</taxon>
        <taxon>Glossata</taxon>
        <taxon>Ditrysia</taxon>
        <taxon>Papilionoidea</taxon>
        <taxon>Papilionidae</taxon>
        <taxon>Parnassiinae</taxon>
        <taxon>Parnassini</taxon>
        <taxon>Parnassius</taxon>
        <taxon>Driopa</taxon>
    </lineage>
</organism>
<feature type="compositionally biased region" description="Polar residues" evidence="7">
    <location>
        <begin position="1229"/>
        <end position="1241"/>
    </location>
</feature>
<feature type="region of interest" description="Disordered" evidence="7">
    <location>
        <begin position="54"/>
        <end position="74"/>
    </location>
</feature>
<sequence>METSKVWKYFKKNKDASNAQCLKCPKTIACKGSNTSGLVRHLAHVHKIDVRSTEVKMDTEEASTSSSSSGVTAPKKLRSDFETMHVQQTLKFDVQPRKSLGEILAKLSAQDGFTIRGITNSEFIRESLAAKGYKLPKTQTEVMNLILKFYDEKEKEMIKELSQLCTSPSGNRLSVTIDEWTSIRNRRYFSVCVHTAEAKVYNLGLVYIPGKCGAAEVREIVEERLKYFGVNFEHYVLAVTSDGPNVMKKFGRESPCEMVLCVNHAIHLAILDTFCKKKTVTTVARRNTPVSDDEHSSSDEASTDNDDEESDDESILQPIDDINKVLNETRSIIRFFRKSPLRNITLQKHVKTEFGAELVLLQDVRTRWNSMLTMIERFLKLKNSIKKALIDLDSSFKWKEENIPMLQKLRLILTPTKLAVEALSRQDANLLTAEAITDVLLKQLESIDDPLALQLVESLKMKISDRRNTPLISLLRYLNSPDNFILKKSAYFTDNSKTFLIGYAEDLFNRLYPTVPTTTEPSTGNNSEVVEAGVSESETEQDSFAAQLERAIKGVSRNGESTNAVVLSKSIIKKEFLLFEKTGKRTPNLETLYKALISVKPTSTENERVFSISGNVVNTGAVFTFGKSRFADNEPSHFFIKNDPIVAISCGDEHSAVICQNGRVFVFGGNAWGQLGLGHKDEVTRPSCVKWLKPHRAMFVACGRAHTIFVTDTNAIYTVGCNEEGQLGCGDMEPRSVPQYVELDSVPIKQVSAGSNHTAILTEDGRVFVCGSNTEGQLGLGEGSRNCANFTELKFMEKIAFVECGYYHTVFITAKGAVFMTGDNENGKLGIHNTASTIYAPEVLPIDVPIKSACCGANHTFLLSMDESRILAFGSNERGQLGMPEGVENVTTPTEIDMEMFDGYQLKLVACGAMHTAFVTDNGLLYTCGESRHNKLCLEEENDANNSNEAVPNQYTPKRVTAMNGYIVDNVACGGCHTLITATKDTYKDFANNGFNAVHAETQKLSLTELPPLQKIPGLNKAEDMIINDNTNLNNNEHYIDNINGNNNDEIGSIDSLEANVSGSHIVNINDLDENGSTHGILDINKDNSETFSALNSGIKSTIAAIETDMKEAIGNAEKSIEISKEKVENTIQDFKEDTIKKMEVVEDIIQKTEVKLDPLHIDEKKSLGIPDITAEIANSPPPKTPIIQDLLHIPDISQMSPAISKHSDDGQKSDTGQSENETIPCGSDKSSPQAGKSAKTQAVMPIVRSEDHIDSHNETANNEEADVVVHKLEEKGRFARIFQSIRDKENSCMGKGKVIEEKVVENIHKGLDNTEETVTKVEERVEIEIRNHTNSRTCTIL</sequence>
<comment type="caution">
    <text evidence="9">The sequence shown here is derived from an EMBL/GenBank/DDBJ whole genome shotgun (WGS) entry which is preliminary data.</text>
</comment>
<evidence type="ECO:0000256" key="3">
    <source>
        <dbReference type="ARBA" id="ARBA00022771"/>
    </source>
</evidence>